<reference evidence="2 3" key="1">
    <citation type="submission" date="2020-06" db="EMBL/GenBank/DDBJ databases">
        <title>Genome sequence of Rhizobium sp strain ADMK78.</title>
        <authorList>
            <person name="Rahi P."/>
        </authorList>
    </citation>
    <scope>NUCLEOTIDE SEQUENCE [LARGE SCALE GENOMIC DNA]</scope>
    <source>
        <strain evidence="2 3">ADMK78</strain>
        <plasmid evidence="2 3">pPRADMK78_01</plasmid>
    </source>
</reference>
<proteinExistence type="predicted"/>
<dbReference type="InterPro" id="IPR008893">
    <property type="entry name" value="WGR_domain"/>
</dbReference>
<dbReference type="InterPro" id="IPR036930">
    <property type="entry name" value="WGR_dom_sf"/>
</dbReference>
<dbReference type="SUPFAM" id="SSF142921">
    <property type="entry name" value="WGR domain-like"/>
    <property type="match status" value="1"/>
</dbReference>
<evidence type="ECO:0000313" key="3">
    <source>
        <dbReference type="Proteomes" id="UP000308530"/>
    </source>
</evidence>
<dbReference type="Pfam" id="PF05406">
    <property type="entry name" value="WGR"/>
    <property type="match status" value="1"/>
</dbReference>
<gene>
    <name evidence="2" type="ORF">FE840_017990</name>
</gene>
<accession>A0ABX6QSH8</accession>
<evidence type="ECO:0000259" key="1">
    <source>
        <dbReference type="PROSITE" id="PS51977"/>
    </source>
</evidence>
<dbReference type="SMART" id="SM00773">
    <property type="entry name" value="WGR"/>
    <property type="match status" value="1"/>
</dbReference>
<dbReference type="Gene3D" id="2.20.140.10">
    <property type="entry name" value="WGR domain"/>
    <property type="match status" value="1"/>
</dbReference>
<dbReference type="RefSeq" id="WP_138287463.1">
    <property type="nucleotide sequence ID" value="NZ_CP058351.1"/>
</dbReference>
<organism evidence="2 3">
    <name type="scientific">Peteryoungia desertarenae</name>
    <dbReference type="NCBI Taxonomy" id="1813451"/>
    <lineage>
        <taxon>Bacteria</taxon>
        <taxon>Pseudomonadati</taxon>
        <taxon>Pseudomonadota</taxon>
        <taxon>Alphaproteobacteria</taxon>
        <taxon>Hyphomicrobiales</taxon>
        <taxon>Rhizobiaceae</taxon>
        <taxon>Peteryoungia</taxon>
    </lineage>
</organism>
<sequence>MNRLRRFDSKVSLDAFPSLGKTCPMLIENLQIYIERVDSHRNMARFYALELDRDLFGNTLLRRKWGRIGTRGREKLAAFDEEQAAIALFLKLLRQKRRRGYRARKRAA</sequence>
<name>A0ABX6QSH8_9HYPH</name>
<evidence type="ECO:0000313" key="2">
    <source>
        <dbReference type="EMBL" id="QLF71554.1"/>
    </source>
</evidence>
<keyword evidence="3" id="KW-1185">Reference proteome</keyword>
<protein>
    <submittedName>
        <fullName evidence="2">WGR domain-containing protein</fullName>
    </submittedName>
</protein>
<geneLocation type="plasmid" evidence="2 3">
    <name>pPRADMK78_01</name>
</geneLocation>
<dbReference type="PROSITE" id="PS51977">
    <property type="entry name" value="WGR"/>
    <property type="match status" value="1"/>
</dbReference>
<dbReference type="EMBL" id="CP058351">
    <property type="protein sequence ID" value="QLF71554.1"/>
    <property type="molecule type" value="Genomic_DNA"/>
</dbReference>
<keyword evidence="2" id="KW-0614">Plasmid</keyword>
<feature type="domain" description="WGR" evidence="1">
    <location>
        <begin position="29"/>
        <end position="108"/>
    </location>
</feature>
<dbReference type="Proteomes" id="UP000308530">
    <property type="component" value="Plasmid pPRADMK78_01"/>
</dbReference>
<dbReference type="InterPro" id="IPR049809">
    <property type="entry name" value="YehF/YfeS-like_WGR"/>
</dbReference>
<dbReference type="CDD" id="cd07996">
    <property type="entry name" value="WGR_MMR_like"/>
    <property type="match status" value="1"/>
</dbReference>